<feature type="signal peptide" evidence="1">
    <location>
        <begin position="1"/>
        <end position="25"/>
    </location>
</feature>
<name>A0A518FKL5_9PLAN</name>
<proteinExistence type="predicted"/>
<evidence type="ECO:0000313" key="3">
    <source>
        <dbReference type="Proteomes" id="UP000320839"/>
    </source>
</evidence>
<organism evidence="2 3">
    <name type="scientific">Gimesia panareensis</name>
    <dbReference type="NCBI Taxonomy" id="2527978"/>
    <lineage>
        <taxon>Bacteria</taxon>
        <taxon>Pseudomonadati</taxon>
        <taxon>Planctomycetota</taxon>
        <taxon>Planctomycetia</taxon>
        <taxon>Planctomycetales</taxon>
        <taxon>Planctomycetaceae</taxon>
        <taxon>Gimesia</taxon>
    </lineage>
</organism>
<dbReference type="Gene3D" id="2.60.40.1120">
    <property type="entry name" value="Carboxypeptidase-like, regulatory domain"/>
    <property type="match status" value="1"/>
</dbReference>
<keyword evidence="1" id="KW-0732">Signal</keyword>
<gene>
    <name evidence="2" type="ORF">Pan153_15290</name>
</gene>
<accession>A0A518FKL5</accession>
<dbReference type="AlphaFoldDB" id="A0A518FKL5"/>
<protein>
    <recommendedName>
        <fullName evidence="4">Carboxypeptidase regulatory-like domain-containing protein</fullName>
    </recommendedName>
</protein>
<dbReference type="OrthoDB" id="275291at2"/>
<dbReference type="InterPro" id="IPR008969">
    <property type="entry name" value="CarboxyPept-like_regulatory"/>
</dbReference>
<evidence type="ECO:0000256" key="1">
    <source>
        <dbReference type="SAM" id="SignalP"/>
    </source>
</evidence>
<dbReference type="PROSITE" id="PS51257">
    <property type="entry name" value="PROKAR_LIPOPROTEIN"/>
    <property type="match status" value="1"/>
</dbReference>
<dbReference type="EMBL" id="CP036317">
    <property type="protein sequence ID" value="QDV16895.1"/>
    <property type="molecule type" value="Genomic_DNA"/>
</dbReference>
<evidence type="ECO:0000313" key="2">
    <source>
        <dbReference type="EMBL" id="QDV16895.1"/>
    </source>
</evidence>
<dbReference type="Proteomes" id="UP000320839">
    <property type="component" value="Chromosome"/>
</dbReference>
<dbReference type="RefSeq" id="WP_145454744.1">
    <property type="nucleotide sequence ID" value="NZ_CP036317.1"/>
</dbReference>
<reference evidence="2 3" key="1">
    <citation type="submission" date="2019-02" db="EMBL/GenBank/DDBJ databases">
        <title>Deep-cultivation of Planctomycetes and their phenomic and genomic characterization uncovers novel biology.</title>
        <authorList>
            <person name="Wiegand S."/>
            <person name="Jogler M."/>
            <person name="Boedeker C."/>
            <person name="Pinto D."/>
            <person name="Vollmers J."/>
            <person name="Rivas-Marin E."/>
            <person name="Kohn T."/>
            <person name="Peeters S.H."/>
            <person name="Heuer A."/>
            <person name="Rast P."/>
            <person name="Oberbeckmann S."/>
            <person name="Bunk B."/>
            <person name="Jeske O."/>
            <person name="Meyerdierks A."/>
            <person name="Storesund J.E."/>
            <person name="Kallscheuer N."/>
            <person name="Luecker S."/>
            <person name="Lage O.M."/>
            <person name="Pohl T."/>
            <person name="Merkel B.J."/>
            <person name="Hornburger P."/>
            <person name="Mueller R.-W."/>
            <person name="Bruemmer F."/>
            <person name="Labrenz M."/>
            <person name="Spormann A.M."/>
            <person name="Op den Camp H."/>
            <person name="Overmann J."/>
            <person name="Amann R."/>
            <person name="Jetten M.S.M."/>
            <person name="Mascher T."/>
            <person name="Medema M.H."/>
            <person name="Devos D.P."/>
            <person name="Kaster A.-K."/>
            <person name="Ovreas L."/>
            <person name="Rohde M."/>
            <person name="Galperin M.Y."/>
            <person name="Jogler C."/>
        </authorList>
    </citation>
    <scope>NUCLEOTIDE SEQUENCE [LARGE SCALE GENOMIC DNA]</scope>
    <source>
        <strain evidence="2 3">Pan153</strain>
    </source>
</reference>
<sequence precursor="true">MDLFYKNRMLHLALLALCVSFTGCGGGLNDQPDLGLVTGTITFEGSPLSGASVTFMPDSGRPATATTDAAGNYELVYIRDTKGCKIGHNKVVITSVVEGVNEMEAEGDDGAPAESTKEKLPAKYNTDTELEADVKAGENTINFDLKKS</sequence>
<feature type="chain" id="PRO_5021914625" description="Carboxypeptidase regulatory-like domain-containing protein" evidence="1">
    <location>
        <begin position="26"/>
        <end position="148"/>
    </location>
</feature>
<evidence type="ECO:0008006" key="4">
    <source>
        <dbReference type="Google" id="ProtNLM"/>
    </source>
</evidence>
<dbReference type="SUPFAM" id="SSF49464">
    <property type="entry name" value="Carboxypeptidase regulatory domain-like"/>
    <property type="match status" value="1"/>
</dbReference>